<reference evidence="2" key="2">
    <citation type="journal article" date="2023" name="IMA Fungus">
        <title>Comparative genomic study of the Penicillium genus elucidates a diverse pangenome and 15 lateral gene transfer events.</title>
        <authorList>
            <person name="Petersen C."/>
            <person name="Sorensen T."/>
            <person name="Nielsen M.R."/>
            <person name="Sondergaard T.E."/>
            <person name="Sorensen J.L."/>
            <person name="Fitzpatrick D.A."/>
            <person name="Frisvad J.C."/>
            <person name="Nielsen K.L."/>
        </authorList>
    </citation>
    <scope>NUCLEOTIDE SEQUENCE</scope>
    <source>
        <strain evidence="2">IBT 30761</strain>
    </source>
</reference>
<keyword evidence="3" id="KW-1185">Reference proteome</keyword>
<evidence type="ECO:0000256" key="1">
    <source>
        <dbReference type="SAM" id="MobiDB-lite"/>
    </source>
</evidence>
<protein>
    <submittedName>
        <fullName evidence="2">Uncharacterized protein</fullName>
    </submittedName>
</protein>
<evidence type="ECO:0000313" key="2">
    <source>
        <dbReference type="EMBL" id="KAJ5112782.1"/>
    </source>
</evidence>
<dbReference type="EMBL" id="JAPQKI010000001">
    <property type="protein sequence ID" value="KAJ5112782.1"/>
    <property type="molecule type" value="Genomic_DNA"/>
</dbReference>
<reference evidence="2" key="1">
    <citation type="submission" date="2022-11" db="EMBL/GenBank/DDBJ databases">
        <authorList>
            <person name="Petersen C."/>
        </authorList>
    </citation>
    <scope>NUCLEOTIDE SEQUENCE</scope>
    <source>
        <strain evidence="2">IBT 30761</strain>
    </source>
</reference>
<dbReference type="RefSeq" id="XP_056480555.1">
    <property type="nucleotide sequence ID" value="XM_056613331.1"/>
</dbReference>
<dbReference type="OrthoDB" id="5325862at2759"/>
<dbReference type="GeneID" id="81352310"/>
<proteinExistence type="predicted"/>
<feature type="region of interest" description="Disordered" evidence="1">
    <location>
        <begin position="171"/>
        <end position="192"/>
    </location>
</feature>
<gene>
    <name evidence="2" type="ORF">N7532_000827</name>
</gene>
<name>A0A9W9G694_9EURO</name>
<dbReference type="AlphaFoldDB" id="A0A9W9G694"/>
<comment type="caution">
    <text evidence="2">The sequence shown here is derived from an EMBL/GenBank/DDBJ whole genome shotgun (WGS) entry which is preliminary data.</text>
</comment>
<accession>A0A9W9G694</accession>
<organism evidence="2 3">
    <name type="scientific">Penicillium argentinense</name>
    <dbReference type="NCBI Taxonomy" id="1131581"/>
    <lineage>
        <taxon>Eukaryota</taxon>
        <taxon>Fungi</taxon>
        <taxon>Dikarya</taxon>
        <taxon>Ascomycota</taxon>
        <taxon>Pezizomycotina</taxon>
        <taxon>Eurotiomycetes</taxon>
        <taxon>Eurotiomycetidae</taxon>
        <taxon>Eurotiales</taxon>
        <taxon>Aspergillaceae</taxon>
        <taxon>Penicillium</taxon>
    </lineage>
</organism>
<sequence length="266" mass="29580">MTSTTTTTSQLADLKEARTSLSSTSTRCTLNPSSFYPTRTLTVDALGIRAFRLPIPSRQTEIFIRNSDGSEAYISTRDRLWSGNSVLSHPKLGDLIRTDYFFGPNREPILRLLQTSSVLPDEIRISRQWTSRTTRFTMPGGREYEWVYEKEKREGQRVNLVILRPVDVDDQTMADKSEKNETSANESDEGDRRIAQLVRSAETRTPGTSRCTAGNGGELQIDDAGLDACGLDQAVVVATCLVMLKKEMDRRRMIQFMAIGGAGGGS</sequence>
<evidence type="ECO:0000313" key="3">
    <source>
        <dbReference type="Proteomes" id="UP001149074"/>
    </source>
</evidence>
<dbReference type="Proteomes" id="UP001149074">
    <property type="component" value="Unassembled WGS sequence"/>
</dbReference>